<sequence length="69" mass="6970">MKCSAYMGLTRRGEQDRDHATDAGCGVVGAKSGEVHALREADDLCHGANVAPAAASLPTLIDGAFQGGA</sequence>
<evidence type="ECO:0000313" key="2">
    <source>
        <dbReference type="Proteomes" id="UP000326367"/>
    </source>
</evidence>
<dbReference type="EMBL" id="VYKI01000003">
    <property type="protein sequence ID" value="KAA9003497.1"/>
    <property type="molecule type" value="Genomic_DNA"/>
</dbReference>
<comment type="caution">
    <text evidence="1">The sequence shown here is derived from an EMBL/GenBank/DDBJ whole genome shotgun (WGS) entry which is preliminary data.</text>
</comment>
<accession>A0ABQ6T4C1</accession>
<dbReference type="Proteomes" id="UP000326367">
    <property type="component" value="Unassembled WGS sequence"/>
</dbReference>
<evidence type="ECO:0000313" key="1">
    <source>
        <dbReference type="EMBL" id="KAA9003497.1"/>
    </source>
</evidence>
<name>A0ABQ6T4C1_9GAMM</name>
<reference evidence="1 2" key="1">
    <citation type="journal article" date="2020" name="Antonie Van Leeuwenhoek">
        <title>Stenotrophomonas cyclobalanopsidis sp. nov., isolated from the leaf spot disease of Cyclobalanopsis patelliformis.</title>
        <authorList>
            <person name="Bian D.R."/>
            <person name="Xue H."/>
            <person name="Piao C.G."/>
            <person name="Li Y."/>
        </authorList>
    </citation>
    <scope>NUCLEOTIDE SEQUENCE [LARGE SCALE GENOMIC DNA]</scope>
    <source>
        <strain evidence="1 2">TPQG1-4</strain>
    </source>
</reference>
<organism evidence="1 2">
    <name type="scientific">Stenotrophomonas cyclobalanopsidis</name>
    <dbReference type="NCBI Taxonomy" id="2771362"/>
    <lineage>
        <taxon>Bacteria</taxon>
        <taxon>Pseudomonadati</taxon>
        <taxon>Pseudomonadota</taxon>
        <taxon>Gammaproteobacteria</taxon>
        <taxon>Lysobacterales</taxon>
        <taxon>Lysobacteraceae</taxon>
        <taxon>Stenotrophomonas</taxon>
    </lineage>
</organism>
<gene>
    <name evidence="1" type="ORF">FJU31_04125</name>
</gene>
<keyword evidence="2" id="KW-1185">Reference proteome</keyword>
<proteinExistence type="predicted"/>
<protein>
    <submittedName>
        <fullName evidence="1">Uncharacterized protein</fullName>
    </submittedName>
</protein>